<keyword evidence="3" id="KW-1185">Reference proteome</keyword>
<evidence type="ECO:0000313" key="2">
    <source>
        <dbReference type="EMBL" id="GFS69869.1"/>
    </source>
</evidence>
<proteinExistence type="predicted"/>
<feature type="region of interest" description="Disordered" evidence="1">
    <location>
        <begin position="1"/>
        <end position="51"/>
    </location>
</feature>
<organism evidence="2 3">
    <name type="scientific">Nephila pilipes</name>
    <name type="common">Giant wood spider</name>
    <name type="synonym">Nephila maculata</name>
    <dbReference type="NCBI Taxonomy" id="299642"/>
    <lineage>
        <taxon>Eukaryota</taxon>
        <taxon>Metazoa</taxon>
        <taxon>Ecdysozoa</taxon>
        <taxon>Arthropoda</taxon>
        <taxon>Chelicerata</taxon>
        <taxon>Arachnida</taxon>
        <taxon>Araneae</taxon>
        <taxon>Araneomorphae</taxon>
        <taxon>Entelegynae</taxon>
        <taxon>Araneoidea</taxon>
        <taxon>Nephilidae</taxon>
        <taxon>Nephila</taxon>
    </lineage>
</organism>
<name>A0A8X6T2T8_NEPPI</name>
<comment type="caution">
    <text evidence="2">The sequence shown here is derived from an EMBL/GenBank/DDBJ whole genome shotgun (WGS) entry which is preliminary data.</text>
</comment>
<dbReference type="Proteomes" id="UP000887013">
    <property type="component" value="Unassembled WGS sequence"/>
</dbReference>
<accession>A0A8X6T2T8</accession>
<evidence type="ECO:0000313" key="3">
    <source>
        <dbReference type="Proteomes" id="UP000887013"/>
    </source>
</evidence>
<reference evidence="2" key="1">
    <citation type="submission" date="2020-08" db="EMBL/GenBank/DDBJ databases">
        <title>Multicomponent nature underlies the extraordinary mechanical properties of spider dragline silk.</title>
        <authorList>
            <person name="Kono N."/>
            <person name="Nakamura H."/>
            <person name="Mori M."/>
            <person name="Yoshida Y."/>
            <person name="Ohtoshi R."/>
            <person name="Malay A.D."/>
            <person name="Moran D.A.P."/>
            <person name="Tomita M."/>
            <person name="Numata K."/>
            <person name="Arakawa K."/>
        </authorList>
    </citation>
    <scope>NUCLEOTIDE SEQUENCE</scope>
</reference>
<evidence type="ECO:0000256" key="1">
    <source>
        <dbReference type="SAM" id="MobiDB-lite"/>
    </source>
</evidence>
<gene>
    <name evidence="2" type="ORF">NPIL_404491</name>
</gene>
<sequence>AEEEASKKRKAEEEASKKRKAVEEKSKKRKVEQEEKFEETATVPDIPCPRKKKTRLFGRPQVCPLLSALFWKYIESEI</sequence>
<dbReference type="EMBL" id="BMAW01049254">
    <property type="protein sequence ID" value="GFS69869.1"/>
    <property type="molecule type" value="Genomic_DNA"/>
</dbReference>
<feature type="non-terminal residue" evidence="2">
    <location>
        <position position="1"/>
    </location>
</feature>
<feature type="compositionally biased region" description="Basic and acidic residues" evidence="1">
    <location>
        <begin position="1"/>
        <end position="34"/>
    </location>
</feature>
<protein>
    <submittedName>
        <fullName evidence="2">Uncharacterized protein</fullName>
    </submittedName>
</protein>
<dbReference type="AlphaFoldDB" id="A0A8X6T2T8"/>